<dbReference type="Gene3D" id="3.30.40.10">
    <property type="entry name" value="Zinc/RING finger domain, C3HC4 (zinc finger)"/>
    <property type="match status" value="1"/>
</dbReference>
<name>A0A6A6TP00_9PLEO</name>
<keyword evidence="1" id="KW-0479">Metal-binding</keyword>
<gene>
    <name evidence="7" type="ORF">K491DRAFT_480955</name>
</gene>
<dbReference type="SMART" id="SM00184">
    <property type="entry name" value="RING"/>
    <property type="match status" value="1"/>
</dbReference>
<dbReference type="AlphaFoldDB" id="A0A6A6TP00"/>
<evidence type="ECO:0000259" key="6">
    <source>
        <dbReference type="PROSITE" id="PS50089"/>
    </source>
</evidence>
<evidence type="ECO:0000256" key="5">
    <source>
        <dbReference type="SAM" id="Phobius"/>
    </source>
</evidence>
<sequence length="170" mass="19044">MLSILGREAKASLPNTCSADCRAELSPGTIAGVVLFVCVIIIAPILYVNHSRAKKRRAQLAPPKERLEALKILLSCGVEEKAGRGDTTTCVICLSPLAAQKRSFWKKTGSWLFHPSEELFKDGADTQLLDVLTLRECKHAFHSSCLISWFLIKRYDCPVCRRAYYHHEEV</sequence>
<keyword evidence="5" id="KW-0812">Transmembrane</keyword>
<keyword evidence="5" id="KW-1133">Transmembrane helix</keyword>
<dbReference type="InterPro" id="IPR050731">
    <property type="entry name" value="HRD1_E3_ubiq-ligases"/>
</dbReference>
<dbReference type="SUPFAM" id="SSF57850">
    <property type="entry name" value="RING/U-box"/>
    <property type="match status" value="1"/>
</dbReference>
<dbReference type="Pfam" id="PF13639">
    <property type="entry name" value="zf-RING_2"/>
    <property type="match status" value="1"/>
</dbReference>
<evidence type="ECO:0000313" key="8">
    <source>
        <dbReference type="Proteomes" id="UP000799324"/>
    </source>
</evidence>
<evidence type="ECO:0000256" key="4">
    <source>
        <dbReference type="PROSITE-ProRule" id="PRU00175"/>
    </source>
</evidence>
<dbReference type="EMBL" id="MU004295">
    <property type="protein sequence ID" value="KAF2661196.1"/>
    <property type="molecule type" value="Genomic_DNA"/>
</dbReference>
<dbReference type="GO" id="GO:0043161">
    <property type="term" value="P:proteasome-mediated ubiquitin-dependent protein catabolic process"/>
    <property type="evidence" value="ECO:0007669"/>
    <property type="project" value="TreeGrafter"/>
</dbReference>
<dbReference type="GO" id="GO:0012505">
    <property type="term" value="C:endomembrane system"/>
    <property type="evidence" value="ECO:0007669"/>
    <property type="project" value="TreeGrafter"/>
</dbReference>
<evidence type="ECO:0000256" key="2">
    <source>
        <dbReference type="ARBA" id="ARBA00022771"/>
    </source>
</evidence>
<dbReference type="InterPro" id="IPR001841">
    <property type="entry name" value="Znf_RING"/>
</dbReference>
<feature type="transmembrane region" description="Helical" evidence="5">
    <location>
        <begin position="30"/>
        <end position="48"/>
    </location>
</feature>
<dbReference type="OrthoDB" id="8062037at2759"/>
<proteinExistence type="predicted"/>
<protein>
    <recommendedName>
        <fullName evidence="6">RING-type domain-containing protein</fullName>
    </recommendedName>
</protein>
<dbReference type="InterPro" id="IPR013083">
    <property type="entry name" value="Znf_RING/FYVE/PHD"/>
</dbReference>
<dbReference type="GO" id="GO:0061630">
    <property type="term" value="F:ubiquitin protein ligase activity"/>
    <property type="evidence" value="ECO:0007669"/>
    <property type="project" value="TreeGrafter"/>
</dbReference>
<accession>A0A6A6TP00</accession>
<evidence type="ECO:0000256" key="1">
    <source>
        <dbReference type="ARBA" id="ARBA00022723"/>
    </source>
</evidence>
<dbReference type="Proteomes" id="UP000799324">
    <property type="component" value="Unassembled WGS sequence"/>
</dbReference>
<dbReference type="PANTHER" id="PTHR22763">
    <property type="entry name" value="RING ZINC FINGER PROTEIN"/>
    <property type="match status" value="1"/>
</dbReference>
<keyword evidence="5" id="KW-0472">Membrane</keyword>
<dbReference type="CDD" id="cd16448">
    <property type="entry name" value="RING-H2"/>
    <property type="match status" value="1"/>
</dbReference>
<evidence type="ECO:0000313" key="7">
    <source>
        <dbReference type="EMBL" id="KAF2661196.1"/>
    </source>
</evidence>
<keyword evidence="2 4" id="KW-0863">Zinc-finger</keyword>
<keyword evidence="3" id="KW-0862">Zinc</keyword>
<evidence type="ECO:0000256" key="3">
    <source>
        <dbReference type="ARBA" id="ARBA00022833"/>
    </source>
</evidence>
<dbReference type="GO" id="GO:0008270">
    <property type="term" value="F:zinc ion binding"/>
    <property type="evidence" value="ECO:0007669"/>
    <property type="project" value="UniProtKB-KW"/>
</dbReference>
<reference evidence="7" key="1">
    <citation type="journal article" date="2020" name="Stud. Mycol.">
        <title>101 Dothideomycetes genomes: a test case for predicting lifestyles and emergence of pathogens.</title>
        <authorList>
            <person name="Haridas S."/>
            <person name="Albert R."/>
            <person name="Binder M."/>
            <person name="Bloem J."/>
            <person name="Labutti K."/>
            <person name="Salamov A."/>
            <person name="Andreopoulos B."/>
            <person name="Baker S."/>
            <person name="Barry K."/>
            <person name="Bills G."/>
            <person name="Bluhm B."/>
            <person name="Cannon C."/>
            <person name="Castanera R."/>
            <person name="Culley D."/>
            <person name="Daum C."/>
            <person name="Ezra D."/>
            <person name="Gonzalez J."/>
            <person name="Henrissat B."/>
            <person name="Kuo A."/>
            <person name="Liang C."/>
            <person name="Lipzen A."/>
            <person name="Lutzoni F."/>
            <person name="Magnuson J."/>
            <person name="Mondo S."/>
            <person name="Nolan M."/>
            <person name="Ohm R."/>
            <person name="Pangilinan J."/>
            <person name="Park H.-J."/>
            <person name="Ramirez L."/>
            <person name="Alfaro M."/>
            <person name="Sun H."/>
            <person name="Tritt A."/>
            <person name="Yoshinaga Y."/>
            <person name="Zwiers L.-H."/>
            <person name="Turgeon B."/>
            <person name="Goodwin S."/>
            <person name="Spatafora J."/>
            <person name="Crous P."/>
            <person name="Grigoriev I."/>
        </authorList>
    </citation>
    <scope>NUCLEOTIDE SEQUENCE</scope>
    <source>
        <strain evidence="7">CBS 122681</strain>
    </source>
</reference>
<dbReference type="PROSITE" id="PS50089">
    <property type="entry name" value="ZF_RING_2"/>
    <property type="match status" value="1"/>
</dbReference>
<organism evidence="7 8">
    <name type="scientific">Lophiostoma macrostomum CBS 122681</name>
    <dbReference type="NCBI Taxonomy" id="1314788"/>
    <lineage>
        <taxon>Eukaryota</taxon>
        <taxon>Fungi</taxon>
        <taxon>Dikarya</taxon>
        <taxon>Ascomycota</taxon>
        <taxon>Pezizomycotina</taxon>
        <taxon>Dothideomycetes</taxon>
        <taxon>Pleosporomycetidae</taxon>
        <taxon>Pleosporales</taxon>
        <taxon>Lophiostomataceae</taxon>
        <taxon>Lophiostoma</taxon>
    </lineage>
</organism>
<feature type="domain" description="RING-type" evidence="6">
    <location>
        <begin position="90"/>
        <end position="161"/>
    </location>
</feature>
<keyword evidence="8" id="KW-1185">Reference proteome</keyword>